<evidence type="ECO:0000256" key="9">
    <source>
        <dbReference type="ARBA" id="ARBA00048090"/>
    </source>
</evidence>
<dbReference type="Proteomes" id="UP000598196">
    <property type="component" value="Unassembled WGS sequence"/>
</dbReference>
<evidence type="ECO:0000256" key="2">
    <source>
        <dbReference type="ARBA" id="ARBA00008420"/>
    </source>
</evidence>
<dbReference type="PANTHER" id="PTHR43442:SF3">
    <property type="entry name" value="GLUCONOKINASE-RELATED"/>
    <property type="match status" value="1"/>
</dbReference>
<evidence type="ECO:0000313" key="12">
    <source>
        <dbReference type="Proteomes" id="UP000598196"/>
    </source>
</evidence>
<evidence type="ECO:0000256" key="6">
    <source>
        <dbReference type="ARBA" id="ARBA00022777"/>
    </source>
</evidence>
<dbReference type="AlphaFoldDB" id="A0A917YJ01"/>
<evidence type="ECO:0000313" key="11">
    <source>
        <dbReference type="EMBL" id="GGO29979.1"/>
    </source>
</evidence>
<keyword evidence="5 10" id="KW-0547">Nucleotide-binding</keyword>
<protein>
    <recommendedName>
        <fullName evidence="3 10">Gluconokinase</fullName>
        <ecNumber evidence="3 10">2.7.1.12</ecNumber>
    </recommendedName>
</protein>
<evidence type="ECO:0000256" key="1">
    <source>
        <dbReference type="ARBA" id="ARBA00004761"/>
    </source>
</evidence>
<accession>A0A917YJ01</accession>
<keyword evidence="4 10" id="KW-0808">Transferase</keyword>
<dbReference type="GO" id="GO:0005524">
    <property type="term" value="F:ATP binding"/>
    <property type="evidence" value="ECO:0007669"/>
    <property type="project" value="UniProtKB-KW"/>
</dbReference>
<evidence type="ECO:0000256" key="10">
    <source>
        <dbReference type="RuleBase" id="RU363066"/>
    </source>
</evidence>
<dbReference type="Pfam" id="PF13671">
    <property type="entry name" value="AAA_33"/>
    <property type="match status" value="1"/>
</dbReference>
<evidence type="ECO:0000256" key="3">
    <source>
        <dbReference type="ARBA" id="ARBA00012054"/>
    </source>
</evidence>
<dbReference type="InterPro" id="IPR027417">
    <property type="entry name" value="P-loop_NTPase"/>
</dbReference>
<dbReference type="OrthoDB" id="9795716at2"/>
<dbReference type="GO" id="GO:0019521">
    <property type="term" value="P:D-gluconate metabolic process"/>
    <property type="evidence" value="ECO:0007669"/>
    <property type="project" value="UniProtKB-KW"/>
</dbReference>
<dbReference type="SUPFAM" id="SSF52540">
    <property type="entry name" value="P-loop containing nucleoside triphosphate hydrolases"/>
    <property type="match status" value="1"/>
</dbReference>
<dbReference type="NCBIfam" id="TIGR01313">
    <property type="entry name" value="therm_gnt_kin"/>
    <property type="match status" value="1"/>
</dbReference>
<proteinExistence type="inferred from homology"/>
<keyword evidence="12" id="KW-1185">Reference proteome</keyword>
<name>A0A917YJ01_9RHOB</name>
<comment type="pathway">
    <text evidence="1">Carbohydrate acid metabolism.</text>
</comment>
<dbReference type="PANTHER" id="PTHR43442">
    <property type="entry name" value="GLUCONOKINASE-RELATED"/>
    <property type="match status" value="1"/>
</dbReference>
<keyword evidence="7 10" id="KW-0067">ATP-binding</keyword>
<dbReference type="InterPro" id="IPR006001">
    <property type="entry name" value="Therm_gnt_kin"/>
</dbReference>
<gene>
    <name evidence="11" type="primary">idnK</name>
    <name evidence="11" type="ORF">GCM10010991_14440</name>
</gene>
<evidence type="ECO:0000256" key="7">
    <source>
        <dbReference type="ARBA" id="ARBA00022840"/>
    </source>
</evidence>
<keyword evidence="6 10" id="KW-0418">Kinase</keyword>
<evidence type="ECO:0000256" key="4">
    <source>
        <dbReference type="ARBA" id="ARBA00022679"/>
    </source>
</evidence>
<dbReference type="FunFam" id="3.40.50.300:FF:000522">
    <property type="entry name" value="Gluconokinase"/>
    <property type="match status" value="1"/>
</dbReference>
<dbReference type="RefSeq" id="WP_146284853.1">
    <property type="nucleotide sequence ID" value="NZ_BMLP01000001.1"/>
</dbReference>
<keyword evidence="8" id="KW-0311">Gluconate utilization</keyword>
<comment type="similarity">
    <text evidence="2 10">Belongs to the gluconokinase GntK/GntV family.</text>
</comment>
<dbReference type="CDD" id="cd02021">
    <property type="entry name" value="GntK"/>
    <property type="match status" value="1"/>
</dbReference>
<comment type="catalytic activity">
    <reaction evidence="9 10">
        <text>D-gluconate + ATP = 6-phospho-D-gluconate + ADP + H(+)</text>
        <dbReference type="Rhea" id="RHEA:19433"/>
        <dbReference type="ChEBI" id="CHEBI:15378"/>
        <dbReference type="ChEBI" id="CHEBI:18391"/>
        <dbReference type="ChEBI" id="CHEBI:30616"/>
        <dbReference type="ChEBI" id="CHEBI:58759"/>
        <dbReference type="ChEBI" id="CHEBI:456216"/>
        <dbReference type="EC" id="2.7.1.12"/>
    </reaction>
</comment>
<dbReference type="GO" id="GO:0005737">
    <property type="term" value="C:cytoplasm"/>
    <property type="evidence" value="ECO:0007669"/>
    <property type="project" value="TreeGrafter"/>
</dbReference>
<sequence>MSLRVIFMGVSGCGKSSVGAAVSEALQVPYIDGDDLHPAENVAKMRDGIPLTDDDRWPWLDRVAATLRDQAPVMVGCSALKRAYRDRIRAAAGGPVRFVHLTGSRDVIAARMARRAGHYMPLSLLDSQFAALEPPGPDEAALTVDIDQPLAELVAYVLPHLRGEL</sequence>
<comment type="caution">
    <text evidence="11">The sequence shown here is derived from an EMBL/GenBank/DDBJ whole genome shotgun (WGS) entry which is preliminary data.</text>
</comment>
<evidence type="ECO:0000256" key="8">
    <source>
        <dbReference type="ARBA" id="ARBA00023064"/>
    </source>
</evidence>
<evidence type="ECO:0000256" key="5">
    <source>
        <dbReference type="ARBA" id="ARBA00022741"/>
    </source>
</evidence>
<dbReference type="GO" id="GO:0046316">
    <property type="term" value="F:gluconokinase activity"/>
    <property type="evidence" value="ECO:0007669"/>
    <property type="project" value="UniProtKB-EC"/>
</dbReference>
<dbReference type="EC" id="2.7.1.12" evidence="3 10"/>
<organism evidence="11 12">
    <name type="scientific">Gemmobacter aquaticus</name>
    <dbReference type="NCBI Taxonomy" id="490185"/>
    <lineage>
        <taxon>Bacteria</taxon>
        <taxon>Pseudomonadati</taxon>
        <taxon>Pseudomonadota</taxon>
        <taxon>Alphaproteobacteria</taxon>
        <taxon>Rhodobacterales</taxon>
        <taxon>Paracoccaceae</taxon>
        <taxon>Gemmobacter</taxon>
    </lineage>
</organism>
<reference evidence="11 12" key="1">
    <citation type="journal article" date="2014" name="Int. J. Syst. Evol. Microbiol.">
        <title>Complete genome sequence of Corynebacterium casei LMG S-19264T (=DSM 44701T), isolated from a smear-ripened cheese.</title>
        <authorList>
            <consortium name="US DOE Joint Genome Institute (JGI-PGF)"/>
            <person name="Walter F."/>
            <person name="Albersmeier A."/>
            <person name="Kalinowski J."/>
            <person name="Ruckert C."/>
        </authorList>
    </citation>
    <scope>NUCLEOTIDE SEQUENCE [LARGE SCALE GENOMIC DNA]</scope>
    <source>
        <strain evidence="11 12">CGMCC 1.7029</strain>
    </source>
</reference>
<dbReference type="EMBL" id="BMLP01000001">
    <property type="protein sequence ID" value="GGO29979.1"/>
    <property type="molecule type" value="Genomic_DNA"/>
</dbReference>
<dbReference type="Gene3D" id="3.40.50.300">
    <property type="entry name" value="P-loop containing nucleotide triphosphate hydrolases"/>
    <property type="match status" value="1"/>
</dbReference>